<reference evidence="1" key="1">
    <citation type="journal article" date="2019" name="bioRxiv">
        <title>The Genome of the Zebra Mussel, Dreissena polymorpha: A Resource for Invasive Species Research.</title>
        <authorList>
            <person name="McCartney M.A."/>
            <person name="Auch B."/>
            <person name="Kono T."/>
            <person name="Mallez S."/>
            <person name="Zhang Y."/>
            <person name="Obille A."/>
            <person name="Becker A."/>
            <person name="Abrahante J.E."/>
            <person name="Garbe J."/>
            <person name="Badalamenti J.P."/>
            <person name="Herman A."/>
            <person name="Mangelson H."/>
            <person name="Liachko I."/>
            <person name="Sullivan S."/>
            <person name="Sone E.D."/>
            <person name="Koren S."/>
            <person name="Silverstein K.A.T."/>
            <person name="Beckman K.B."/>
            <person name="Gohl D.M."/>
        </authorList>
    </citation>
    <scope>NUCLEOTIDE SEQUENCE</scope>
    <source>
        <strain evidence="1">Duluth1</strain>
        <tissue evidence="1">Whole animal</tissue>
    </source>
</reference>
<organism evidence="1 2">
    <name type="scientific">Dreissena polymorpha</name>
    <name type="common">Zebra mussel</name>
    <name type="synonym">Mytilus polymorpha</name>
    <dbReference type="NCBI Taxonomy" id="45954"/>
    <lineage>
        <taxon>Eukaryota</taxon>
        <taxon>Metazoa</taxon>
        <taxon>Spiralia</taxon>
        <taxon>Lophotrochozoa</taxon>
        <taxon>Mollusca</taxon>
        <taxon>Bivalvia</taxon>
        <taxon>Autobranchia</taxon>
        <taxon>Heteroconchia</taxon>
        <taxon>Euheterodonta</taxon>
        <taxon>Imparidentia</taxon>
        <taxon>Neoheterodontei</taxon>
        <taxon>Myida</taxon>
        <taxon>Dreissenoidea</taxon>
        <taxon>Dreissenidae</taxon>
        <taxon>Dreissena</taxon>
    </lineage>
</organism>
<dbReference type="Proteomes" id="UP000828390">
    <property type="component" value="Unassembled WGS sequence"/>
</dbReference>
<protein>
    <submittedName>
        <fullName evidence="1">Uncharacterized protein</fullName>
    </submittedName>
</protein>
<proteinExistence type="predicted"/>
<sequence length="72" mass="8302">MNTNSILCIKNALKNVDLRRSQYNVTEQYPAEMVERRKAHAGHMTAARRDKKRAVLIRDKLISTVDSLFDQA</sequence>
<reference evidence="1" key="2">
    <citation type="submission" date="2020-11" db="EMBL/GenBank/DDBJ databases">
        <authorList>
            <person name="McCartney M.A."/>
            <person name="Auch B."/>
            <person name="Kono T."/>
            <person name="Mallez S."/>
            <person name="Becker A."/>
            <person name="Gohl D.M."/>
            <person name="Silverstein K.A.T."/>
            <person name="Koren S."/>
            <person name="Bechman K.B."/>
            <person name="Herman A."/>
            <person name="Abrahante J.E."/>
            <person name="Garbe J."/>
        </authorList>
    </citation>
    <scope>NUCLEOTIDE SEQUENCE</scope>
    <source>
        <strain evidence="1">Duluth1</strain>
        <tissue evidence="1">Whole animal</tissue>
    </source>
</reference>
<comment type="caution">
    <text evidence="1">The sequence shown here is derived from an EMBL/GenBank/DDBJ whole genome shotgun (WGS) entry which is preliminary data.</text>
</comment>
<keyword evidence="2" id="KW-1185">Reference proteome</keyword>
<name>A0A9D3YE24_DREPO</name>
<dbReference type="EMBL" id="JAIWYP010000016">
    <property type="protein sequence ID" value="KAH3696824.1"/>
    <property type="molecule type" value="Genomic_DNA"/>
</dbReference>
<evidence type="ECO:0000313" key="1">
    <source>
        <dbReference type="EMBL" id="KAH3696824.1"/>
    </source>
</evidence>
<gene>
    <name evidence="1" type="ORF">DPMN_084302</name>
</gene>
<accession>A0A9D3YE24</accession>
<dbReference type="AlphaFoldDB" id="A0A9D3YE24"/>
<evidence type="ECO:0000313" key="2">
    <source>
        <dbReference type="Proteomes" id="UP000828390"/>
    </source>
</evidence>